<dbReference type="Proteomes" id="UP000326759">
    <property type="component" value="Unassembled WGS sequence"/>
</dbReference>
<feature type="domain" description="Peptidase M16 N-terminal" evidence="4">
    <location>
        <begin position="48"/>
        <end position="192"/>
    </location>
</feature>
<dbReference type="InterPro" id="IPR007863">
    <property type="entry name" value="Peptidase_M16_C"/>
</dbReference>
<dbReference type="EMBL" id="SEYY01020397">
    <property type="protein sequence ID" value="KAB7497335.1"/>
    <property type="molecule type" value="Genomic_DNA"/>
</dbReference>
<keyword evidence="7" id="KW-1185">Reference proteome</keyword>
<dbReference type="GO" id="GO:0016020">
    <property type="term" value="C:membrane"/>
    <property type="evidence" value="ECO:0007669"/>
    <property type="project" value="UniProtKB-ARBA"/>
</dbReference>
<comment type="subcellular location">
    <subcellularLocation>
        <location evidence="1">Mitochondrion</location>
    </subcellularLocation>
</comment>
<keyword evidence="2" id="KW-0809">Transit peptide</keyword>
<evidence type="ECO:0000259" key="5">
    <source>
        <dbReference type="Pfam" id="PF05193"/>
    </source>
</evidence>
<gene>
    <name evidence="6" type="primary">UQCRC2</name>
    <name evidence="6" type="ORF">Anas_10808</name>
</gene>
<dbReference type="SUPFAM" id="SSF63411">
    <property type="entry name" value="LuxS/MPP-like metallohydrolase"/>
    <property type="match status" value="2"/>
</dbReference>
<name>A0A5N5STU5_9CRUS</name>
<proteinExistence type="predicted"/>
<dbReference type="GO" id="GO:0005739">
    <property type="term" value="C:mitochondrion"/>
    <property type="evidence" value="ECO:0007669"/>
    <property type="project" value="UniProtKB-SubCell"/>
</dbReference>
<accession>A0A5N5STU5</accession>
<evidence type="ECO:0000259" key="4">
    <source>
        <dbReference type="Pfam" id="PF00675"/>
    </source>
</evidence>
<dbReference type="GO" id="GO:0046872">
    <property type="term" value="F:metal ion binding"/>
    <property type="evidence" value="ECO:0007669"/>
    <property type="project" value="InterPro"/>
</dbReference>
<dbReference type="Gene3D" id="3.30.830.10">
    <property type="entry name" value="Metalloenzyme, LuxS/M16 peptidase-like"/>
    <property type="match status" value="2"/>
</dbReference>
<protein>
    <submittedName>
        <fullName evidence="6">Cytochrome b-c1 complex subunit 2, mitochondrial</fullName>
    </submittedName>
</protein>
<evidence type="ECO:0000313" key="7">
    <source>
        <dbReference type="Proteomes" id="UP000326759"/>
    </source>
</evidence>
<comment type="caution">
    <text evidence="6">The sequence shown here is derived from an EMBL/GenBank/DDBJ whole genome shotgun (WGS) entry which is preliminary data.</text>
</comment>
<dbReference type="Pfam" id="PF00675">
    <property type="entry name" value="Peptidase_M16"/>
    <property type="match status" value="1"/>
</dbReference>
<dbReference type="Pfam" id="PF05193">
    <property type="entry name" value="Peptidase_M16_C"/>
    <property type="match status" value="1"/>
</dbReference>
<dbReference type="InterPro" id="IPR011765">
    <property type="entry name" value="Pept_M16_N"/>
</dbReference>
<sequence>MASNIVKSSMRNVLTRSYATQVASPYAKKTYALPEDQPVVTKLPNGTVVVGYDNNSPMSRVALFVRSGSRYENYDNRGVSHVLRLCAGQRTENFSAFGITRTVQQMGGNIVCESGREFISYEVNALRENAVDALSIIADIATSPQFRPWEIKAQETRLLTELNCRSPSITVLDLLHGAAFRNTGLGNSLFIPDSRIGKINTEQLQEFVKQTHTPSRIAIVGIGGVPLEKLIKLGKKMEADPQSNFADTPSTYGGGEIRRETGGSFTHVALVGPGAKIDSEEAASFAIAQFILGGPAGIKHGSASTSKIASILASAGGSGNITAINASYTDGGLFGFLLVNEQPDKAGNVVKAIAKGVRTLKITDVDVKNAKAKAKAAILLGTEFVEGEFEDMGLQALFTGKYLTPAQVVESIDKVTASSVQSVITNSAKGKLSMASLGNLRNVPYIDQL</sequence>
<evidence type="ECO:0000313" key="6">
    <source>
        <dbReference type="EMBL" id="KAB7497335.1"/>
    </source>
</evidence>
<keyword evidence="3" id="KW-0496">Mitochondrion</keyword>
<dbReference type="InterPro" id="IPR011249">
    <property type="entry name" value="Metalloenz_LuxS/M16"/>
</dbReference>
<dbReference type="PANTHER" id="PTHR11851">
    <property type="entry name" value="METALLOPROTEASE"/>
    <property type="match status" value="1"/>
</dbReference>
<dbReference type="OrthoDB" id="6369905at2759"/>
<reference evidence="6 7" key="1">
    <citation type="journal article" date="2019" name="PLoS Biol.">
        <title>Sex chromosomes control vertical transmission of feminizing Wolbachia symbionts in an isopod.</title>
        <authorList>
            <person name="Becking T."/>
            <person name="Chebbi M.A."/>
            <person name="Giraud I."/>
            <person name="Moumen B."/>
            <person name="Laverre T."/>
            <person name="Caubet Y."/>
            <person name="Peccoud J."/>
            <person name="Gilbert C."/>
            <person name="Cordaux R."/>
        </authorList>
    </citation>
    <scope>NUCLEOTIDE SEQUENCE [LARGE SCALE GENOMIC DNA]</scope>
    <source>
        <strain evidence="6">ANa2</strain>
        <tissue evidence="6">Whole body excluding digestive tract and cuticle</tissue>
    </source>
</reference>
<dbReference type="PANTHER" id="PTHR11851:SF226">
    <property type="entry name" value="CYTOCHROME B-C1 COMPLEX SUBUNIT 2, MITOCHONDRIAL"/>
    <property type="match status" value="1"/>
</dbReference>
<dbReference type="AlphaFoldDB" id="A0A5N5STU5"/>
<evidence type="ECO:0000256" key="1">
    <source>
        <dbReference type="ARBA" id="ARBA00004173"/>
    </source>
</evidence>
<feature type="domain" description="Peptidase M16 C-terminal" evidence="5">
    <location>
        <begin position="198"/>
        <end position="372"/>
    </location>
</feature>
<organism evidence="6 7">
    <name type="scientific">Armadillidium nasatum</name>
    <dbReference type="NCBI Taxonomy" id="96803"/>
    <lineage>
        <taxon>Eukaryota</taxon>
        <taxon>Metazoa</taxon>
        <taxon>Ecdysozoa</taxon>
        <taxon>Arthropoda</taxon>
        <taxon>Crustacea</taxon>
        <taxon>Multicrustacea</taxon>
        <taxon>Malacostraca</taxon>
        <taxon>Eumalacostraca</taxon>
        <taxon>Peracarida</taxon>
        <taxon>Isopoda</taxon>
        <taxon>Oniscidea</taxon>
        <taxon>Crinocheta</taxon>
        <taxon>Armadillidiidae</taxon>
        <taxon>Armadillidium</taxon>
    </lineage>
</organism>
<dbReference type="InterPro" id="IPR050361">
    <property type="entry name" value="MPP/UQCRC_Complex"/>
</dbReference>
<dbReference type="FunFam" id="3.30.830.10:FF:000039">
    <property type="entry name" value="Ubiquinol-cytochrome c reductase core subunit 2"/>
    <property type="match status" value="1"/>
</dbReference>
<evidence type="ECO:0000256" key="2">
    <source>
        <dbReference type="ARBA" id="ARBA00022946"/>
    </source>
</evidence>
<dbReference type="FunFam" id="3.30.830.10:FF:000021">
    <property type="entry name" value="Cytochrome b-c1 complex subunit 2"/>
    <property type="match status" value="1"/>
</dbReference>
<evidence type="ECO:0000256" key="3">
    <source>
        <dbReference type="ARBA" id="ARBA00023128"/>
    </source>
</evidence>